<feature type="compositionally biased region" description="Basic and acidic residues" evidence="1">
    <location>
        <begin position="371"/>
        <end position="384"/>
    </location>
</feature>
<gene>
    <name evidence="2" type="ORF">CCUS01_05556</name>
</gene>
<organism evidence="2 3">
    <name type="scientific">Colletotrichum cuscutae</name>
    <dbReference type="NCBI Taxonomy" id="1209917"/>
    <lineage>
        <taxon>Eukaryota</taxon>
        <taxon>Fungi</taxon>
        <taxon>Dikarya</taxon>
        <taxon>Ascomycota</taxon>
        <taxon>Pezizomycotina</taxon>
        <taxon>Sordariomycetes</taxon>
        <taxon>Hypocreomycetidae</taxon>
        <taxon>Glomerellales</taxon>
        <taxon>Glomerellaceae</taxon>
        <taxon>Colletotrichum</taxon>
        <taxon>Colletotrichum acutatum species complex</taxon>
    </lineage>
</organism>
<evidence type="ECO:0000256" key="1">
    <source>
        <dbReference type="SAM" id="MobiDB-lite"/>
    </source>
</evidence>
<feature type="region of interest" description="Disordered" evidence="1">
    <location>
        <begin position="586"/>
        <end position="607"/>
    </location>
</feature>
<name>A0AAI9Y545_9PEZI</name>
<protein>
    <submittedName>
        <fullName evidence="2">Uncharacterized protein</fullName>
    </submittedName>
</protein>
<reference evidence="2" key="1">
    <citation type="submission" date="2016-11" db="EMBL/GenBank/DDBJ databases">
        <title>The genome sequence of Colletotrichum cuscutae.</title>
        <authorList>
            <person name="Baroncelli R."/>
        </authorList>
    </citation>
    <scope>NUCLEOTIDE SEQUENCE</scope>
    <source>
        <strain evidence="2">IMI 304802</strain>
    </source>
</reference>
<feature type="region of interest" description="Disordered" evidence="1">
    <location>
        <begin position="371"/>
        <end position="452"/>
    </location>
</feature>
<feature type="compositionally biased region" description="Polar residues" evidence="1">
    <location>
        <begin position="703"/>
        <end position="724"/>
    </location>
</feature>
<comment type="caution">
    <text evidence="2">The sequence shown here is derived from an EMBL/GenBank/DDBJ whole genome shotgun (WGS) entry which is preliminary data.</text>
</comment>
<accession>A0AAI9Y545</accession>
<feature type="compositionally biased region" description="Basic and acidic residues" evidence="1">
    <location>
        <begin position="392"/>
        <end position="411"/>
    </location>
</feature>
<dbReference type="EMBL" id="MPDP01000168">
    <property type="protein sequence ID" value="KAK1473966.1"/>
    <property type="molecule type" value="Genomic_DNA"/>
</dbReference>
<keyword evidence="3" id="KW-1185">Reference proteome</keyword>
<dbReference type="Proteomes" id="UP001239213">
    <property type="component" value="Unassembled WGS sequence"/>
</dbReference>
<sequence>MPAELPRWLGSSYLSFSFCCCLRRLKNKKTAITPTTIPTTAPFGGARCSLDGPHGSVGCHRLNRRSRQRLLVLVYGHGMFRRFGIGLFTVGPDDGGMEITQNHACNSRYMAEGIVLTSVTSAAGGAGRSLRQRQVSVVPGQISLHLSLTSASLDAAGATSEHQQDCHWTMAKAPFVCHRKAKAELAEDDFNVLALMDADFGFWRSLAKAKMPKHLVVRWTITFEIEGEEVILGLWTYTCWSQTLTGLTSDERLKGAPKGKMLGRPQESLTMTLRYRLSRKIGADSNEVEAGRQVGRAVAFGTRFRAKGFGCENPRVNAANNYWQPRVAKHRWIKQRDDRVRKSPSITMVWPEVRADAVFVVQKVVGLAGRGREGEVRPRVEKKQAPRGRKRREGDKPQEQGRKWTSERASEQKQQNAIRKVLTGQIQQASSDSTLSKGRGGKRETGDCDGGGGGGGGVFPLCIWTDVSLVVHQQRQRREGGGRERKRIRETKGKERRFQYRKRRWIEEEELQVKRQKPGIVDGGGGACHAWGEDDGGRGGLDARDKTVMERMRRQERRTQQHTGKVATLELESPTSGWLELALQKERKKTKRPGRKDTTPFDCDQGQEGTRTGILRTVQTHLTFSGLFLRSVCFSKITDHRIFHPIGLSEWNTTAEKPNSMTRCIILTHVVRCVRRQTRDKPQPSRYTITTHMLYRCIRIQSGSQQPQANKDTAESDTPPSSRRYNLHKDNQDPFVFSPCLYNARRPFAVLAILDLVSLTLQAALRQGTRESTRHPGYSRMAQGLGLISALLVELAGHADGPTGWMSRRGVRQSQSCVPPAAVSK</sequence>
<evidence type="ECO:0000313" key="2">
    <source>
        <dbReference type="EMBL" id="KAK1473966.1"/>
    </source>
</evidence>
<feature type="region of interest" description="Disordered" evidence="1">
    <location>
        <begin position="703"/>
        <end position="730"/>
    </location>
</feature>
<dbReference type="AlphaFoldDB" id="A0AAI9Y545"/>
<feature type="compositionally biased region" description="Polar residues" evidence="1">
    <location>
        <begin position="424"/>
        <end position="436"/>
    </location>
</feature>
<evidence type="ECO:0000313" key="3">
    <source>
        <dbReference type="Proteomes" id="UP001239213"/>
    </source>
</evidence>
<proteinExistence type="predicted"/>